<dbReference type="Proteomes" id="UP000254186">
    <property type="component" value="Unassembled WGS sequence"/>
</dbReference>
<feature type="transmembrane region" description="Helical" evidence="1">
    <location>
        <begin position="86"/>
        <end position="106"/>
    </location>
</feature>
<protein>
    <submittedName>
        <fullName evidence="3">Uncharacterized protein conserved in bacteria</fullName>
    </submittedName>
</protein>
<dbReference type="GO" id="GO:0016747">
    <property type="term" value="F:acyltransferase activity, transferring groups other than amino-acyl groups"/>
    <property type="evidence" value="ECO:0007669"/>
    <property type="project" value="InterPro"/>
</dbReference>
<dbReference type="RefSeq" id="WP_115180297.1">
    <property type="nucleotide sequence ID" value="NZ_UGHY01000002.1"/>
</dbReference>
<evidence type="ECO:0000313" key="3">
    <source>
        <dbReference type="EMBL" id="STP05508.1"/>
    </source>
</evidence>
<gene>
    <name evidence="3" type="ORF">NCTC10672_01472</name>
</gene>
<evidence type="ECO:0000256" key="1">
    <source>
        <dbReference type="SAM" id="Phobius"/>
    </source>
</evidence>
<keyword evidence="1" id="KW-0812">Transmembrane</keyword>
<dbReference type="AlphaFoldDB" id="A0A377JKE4"/>
<feature type="domain" description="Acyltransferase 3" evidence="2">
    <location>
        <begin position="9"/>
        <end position="330"/>
    </location>
</feature>
<feature type="transmembrane region" description="Helical" evidence="1">
    <location>
        <begin position="44"/>
        <end position="66"/>
    </location>
</feature>
<dbReference type="InterPro" id="IPR002656">
    <property type="entry name" value="Acyl_transf_3_dom"/>
</dbReference>
<evidence type="ECO:0000259" key="2">
    <source>
        <dbReference type="Pfam" id="PF01757"/>
    </source>
</evidence>
<dbReference type="Pfam" id="PF01757">
    <property type="entry name" value="Acyl_transf_3"/>
    <property type="match status" value="1"/>
</dbReference>
<keyword evidence="1" id="KW-0472">Membrane</keyword>
<feature type="transmembrane region" description="Helical" evidence="1">
    <location>
        <begin position="313"/>
        <end position="334"/>
    </location>
</feature>
<feature type="transmembrane region" description="Helical" evidence="1">
    <location>
        <begin position="246"/>
        <end position="265"/>
    </location>
</feature>
<accession>A0A377JKE4</accession>
<feature type="transmembrane region" description="Helical" evidence="1">
    <location>
        <begin position="166"/>
        <end position="184"/>
    </location>
</feature>
<organism evidence="3 4">
    <name type="scientific">Haemophilus parainfluenzae</name>
    <dbReference type="NCBI Taxonomy" id="729"/>
    <lineage>
        <taxon>Bacteria</taxon>
        <taxon>Pseudomonadati</taxon>
        <taxon>Pseudomonadota</taxon>
        <taxon>Gammaproteobacteria</taxon>
        <taxon>Pasteurellales</taxon>
        <taxon>Pasteurellaceae</taxon>
        <taxon>Haemophilus</taxon>
    </lineage>
</organism>
<feature type="transmembrane region" description="Helical" evidence="1">
    <location>
        <begin position="143"/>
        <end position="161"/>
    </location>
</feature>
<sequence length="346" mass="40606">MQEKQHLFYVDAIKIIACISIILFHLNVHAFYSNNSASLIGSLTYFNVSFGDLWISMFIIISGLTLALTNRENFSIRGFFKKRFLAIYPSFWITYILVALVFLIILHKPFGDGEYWKIILTFIGLDGFFLYKFPSYYLVGEWYTGYMLITYLFFPVLYIFFSKKPIISFIIIIAIVACVFNIYSEIFQIPQTINPIMRLPDFFFGIIFTTFLSKNDTCKMILPVLSLIYLRFSDFAHAHIPYHFHMILTGISLFLILECIFRVIGQYLPPKILDKTAYWAQYTFLAFLIHHQVLLYFFQEIPNLPNENSTFKLSIWVSVCVISFSYAIIIYPVVSSFSKFLFKRIM</sequence>
<dbReference type="EMBL" id="UGHY01000002">
    <property type="protein sequence ID" value="STP05508.1"/>
    <property type="molecule type" value="Genomic_DNA"/>
</dbReference>
<proteinExistence type="predicted"/>
<reference evidence="3 4" key="1">
    <citation type="submission" date="2018-06" db="EMBL/GenBank/DDBJ databases">
        <authorList>
            <consortium name="Pathogen Informatics"/>
            <person name="Doyle S."/>
        </authorList>
    </citation>
    <scope>NUCLEOTIDE SEQUENCE [LARGE SCALE GENOMIC DNA]</scope>
    <source>
        <strain evidence="3 4">NCTC10672</strain>
    </source>
</reference>
<evidence type="ECO:0000313" key="4">
    <source>
        <dbReference type="Proteomes" id="UP000254186"/>
    </source>
</evidence>
<feature type="transmembrane region" description="Helical" evidence="1">
    <location>
        <begin position="12"/>
        <end position="32"/>
    </location>
</feature>
<name>A0A377JKE4_HAEPA</name>
<feature type="transmembrane region" description="Helical" evidence="1">
    <location>
        <begin position="277"/>
        <end position="298"/>
    </location>
</feature>
<keyword evidence="1" id="KW-1133">Transmembrane helix</keyword>